<feature type="transmembrane region" description="Helical" evidence="7">
    <location>
        <begin position="185"/>
        <end position="208"/>
    </location>
</feature>
<feature type="transmembrane region" description="Helical" evidence="7">
    <location>
        <begin position="144"/>
        <end position="165"/>
    </location>
</feature>
<feature type="transmembrane region" description="Helical" evidence="7">
    <location>
        <begin position="26"/>
        <end position="48"/>
    </location>
</feature>
<evidence type="ECO:0000256" key="3">
    <source>
        <dbReference type="ARBA" id="ARBA00022989"/>
    </source>
</evidence>
<protein>
    <submittedName>
        <fullName evidence="9">Integral membrane protein</fullName>
    </submittedName>
</protein>
<feature type="region of interest" description="Disordered" evidence="6">
    <location>
        <begin position="366"/>
        <end position="410"/>
    </location>
</feature>
<keyword evidence="2 7" id="KW-0812">Transmembrane</keyword>
<feature type="transmembrane region" description="Helical" evidence="7">
    <location>
        <begin position="220"/>
        <end position="240"/>
    </location>
</feature>
<reference evidence="9 10" key="1">
    <citation type="submission" date="2024-06" db="EMBL/GenBank/DDBJ databases">
        <title>Complete genome of Phlyctema vagabunda strain 19-DSS-EL-015.</title>
        <authorList>
            <person name="Fiorenzani C."/>
        </authorList>
    </citation>
    <scope>NUCLEOTIDE SEQUENCE [LARGE SCALE GENOMIC DNA]</scope>
    <source>
        <strain evidence="9 10">19-DSS-EL-015</strain>
    </source>
</reference>
<accession>A0ABR4PXP2</accession>
<name>A0ABR4PXP2_9HELO</name>
<evidence type="ECO:0000256" key="6">
    <source>
        <dbReference type="SAM" id="MobiDB-lite"/>
    </source>
</evidence>
<keyword evidence="10" id="KW-1185">Reference proteome</keyword>
<evidence type="ECO:0000256" key="1">
    <source>
        <dbReference type="ARBA" id="ARBA00004141"/>
    </source>
</evidence>
<evidence type="ECO:0000256" key="4">
    <source>
        <dbReference type="ARBA" id="ARBA00023136"/>
    </source>
</evidence>
<feature type="transmembrane region" description="Helical" evidence="7">
    <location>
        <begin position="60"/>
        <end position="80"/>
    </location>
</feature>
<feature type="transmembrane region" description="Helical" evidence="7">
    <location>
        <begin position="100"/>
        <end position="123"/>
    </location>
</feature>
<sequence length="410" mass="45946">MQLPPASVLESWPTPNYVDPPVHGKAIIIMNLTFYPVVLLIMVLRVFTRCTISKSFGADDYLIIAALLPITGFTTIALLAELRYDLNRHIWDVTTDNVISGLKVILASQIIFTVAQTLTKLSMLSLIYRIMSNTSVTLKNWTKFIMVFVSLCATTFIFVVIFQCRPMSNYWTFSVEPQQCINEPLHVLVASILNTLNDVIVVIFPIPTVWSLQLPRRQQIVVIVLFAGGFGVCIAGGIRTFFTYKMLSSYDRTWDSYGNWLSSSIELYVGVICASIPATKPFFQRFLPKVFGSGALSCRTSRYYHSGTKDKSSSSQSSTFTDFELGPIRGSFKKLEGTNGDEPHPGRRLHVIAETEADLESGYATFIGQRSRASPSTRREYPAGPPEGQRINFSRPRSEDFFCDDGASRR</sequence>
<evidence type="ECO:0000259" key="8">
    <source>
        <dbReference type="Pfam" id="PF20684"/>
    </source>
</evidence>
<keyword evidence="3 7" id="KW-1133">Transmembrane helix</keyword>
<dbReference type="Proteomes" id="UP001629113">
    <property type="component" value="Unassembled WGS sequence"/>
</dbReference>
<evidence type="ECO:0000256" key="2">
    <source>
        <dbReference type="ARBA" id="ARBA00022692"/>
    </source>
</evidence>
<feature type="compositionally biased region" description="Basic and acidic residues" evidence="6">
    <location>
        <begin position="396"/>
        <end position="410"/>
    </location>
</feature>
<proteinExistence type="inferred from homology"/>
<comment type="similarity">
    <text evidence="5">Belongs to the SAT4 family.</text>
</comment>
<comment type="subcellular location">
    <subcellularLocation>
        <location evidence="1">Membrane</location>
        <topology evidence="1">Multi-pass membrane protein</topology>
    </subcellularLocation>
</comment>
<comment type="caution">
    <text evidence="9">The sequence shown here is derived from an EMBL/GenBank/DDBJ whole genome shotgun (WGS) entry which is preliminary data.</text>
</comment>
<gene>
    <name evidence="9" type="ORF">PVAG01_01421</name>
</gene>
<organism evidence="9 10">
    <name type="scientific">Phlyctema vagabunda</name>
    <dbReference type="NCBI Taxonomy" id="108571"/>
    <lineage>
        <taxon>Eukaryota</taxon>
        <taxon>Fungi</taxon>
        <taxon>Dikarya</taxon>
        <taxon>Ascomycota</taxon>
        <taxon>Pezizomycotina</taxon>
        <taxon>Leotiomycetes</taxon>
        <taxon>Helotiales</taxon>
        <taxon>Dermateaceae</taxon>
        <taxon>Phlyctema</taxon>
    </lineage>
</organism>
<dbReference type="EMBL" id="JBFCZG010000001">
    <property type="protein sequence ID" value="KAL3427912.1"/>
    <property type="molecule type" value="Genomic_DNA"/>
</dbReference>
<keyword evidence="4 7" id="KW-0472">Membrane</keyword>
<evidence type="ECO:0000313" key="10">
    <source>
        <dbReference type="Proteomes" id="UP001629113"/>
    </source>
</evidence>
<evidence type="ECO:0000256" key="5">
    <source>
        <dbReference type="ARBA" id="ARBA00038359"/>
    </source>
</evidence>
<dbReference type="PANTHER" id="PTHR33048:SF129">
    <property type="entry name" value="INTEGRAL MEMBRANE PROTEIN-RELATED"/>
    <property type="match status" value="1"/>
</dbReference>
<dbReference type="InterPro" id="IPR049326">
    <property type="entry name" value="Rhodopsin_dom_fungi"/>
</dbReference>
<dbReference type="PANTHER" id="PTHR33048">
    <property type="entry name" value="PTH11-LIKE INTEGRAL MEMBRANE PROTEIN (AFU_ORTHOLOGUE AFUA_5G11245)"/>
    <property type="match status" value="1"/>
</dbReference>
<dbReference type="Pfam" id="PF20684">
    <property type="entry name" value="Fung_rhodopsin"/>
    <property type="match status" value="1"/>
</dbReference>
<feature type="transmembrane region" description="Helical" evidence="7">
    <location>
        <begin position="260"/>
        <end position="279"/>
    </location>
</feature>
<evidence type="ECO:0000256" key="7">
    <source>
        <dbReference type="SAM" id="Phobius"/>
    </source>
</evidence>
<evidence type="ECO:0000313" key="9">
    <source>
        <dbReference type="EMBL" id="KAL3427912.1"/>
    </source>
</evidence>
<feature type="domain" description="Rhodopsin" evidence="8">
    <location>
        <begin position="44"/>
        <end position="285"/>
    </location>
</feature>
<dbReference type="InterPro" id="IPR052337">
    <property type="entry name" value="SAT4-like"/>
</dbReference>